<dbReference type="AlphaFoldDB" id="A0A5J4S797"/>
<gene>
    <name evidence="2" type="ORF">EZS27_011010</name>
</gene>
<evidence type="ECO:0000313" key="2">
    <source>
        <dbReference type="EMBL" id="KAA6341171.1"/>
    </source>
</evidence>
<evidence type="ECO:0000256" key="1">
    <source>
        <dbReference type="SAM" id="Phobius"/>
    </source>
</evidence>
<organism evidence="2">
    <name type="scientific">termite gut metagenome</name>
    <dbReference type="NCBI Taxonomy" id="433724"/>
    <lineage>
        <taxon>unclassified sequences</taxon>
        <taxon>metagenomes</taxon>
        <taxon>organismal metagenomes</taxon>
    </lineage>
</organism>
<feature type="transmembrane region" description="Helical" evidence="1">
    <location>
        <begin position="49"/>
        <end position="69"/>
    </location>
</feature>
<reference evidence="2" key="1">
    <citation type="submission" date="2019-03" db="EMBL/GenBank/DDBJ databases">
        <title>Single cell metagenomics reveals metabolic interactions within the superorganism composed of flagellate Streblomastix strix and complex community of Bacteroidetes bacteria on its surface.</title>
        <authorList>
            <person name="Treitli S.C."/>
            <person name="Kolisko M."/>
            <person name="Husnik F."/>
            <person name="Keeling P."/>
            <person name="Hampl V."/>
        </authorList>
    </citation>
    <scope>NUCLEOTIDE SEQUENCE</scope>
    <source>
        <strain evidence="2">STM</strain>
    </source>
</reference>
<keyword evidence="1" id="KW-0472">Membrane</keyword>
<keyword evidence="1" id="KW-1133">Transmembrane helix</keyword>
<comment type="caution">
    <text evidence="2">The sequence shown here is derived from an EMBL/GenBank/DDBJ whole genome shotgun (WGS) entry which is preliminary data.</text>
</comment>
<protein>
    <submittedName>
        <fullName evidence="2">Uncharacterized protein</fullName>
    </submittedName>
</protein>
<name>A0A5J4S797_9ZZZZ</name>
<feature type="transmembrane region" description="Helical" evidence="1">
    <location>
        <begin position="118"/>
        <end position="135"/>
    </location>
</feature>
<sequence length="152" mass="17181">MEAEIKHTLKTLYIQFLFFVFIPIILAIAYETDILSVGLYADDVRMRYIMETIGILVVIACVPAALMLFRFVQKREIENVALPVALKRYVYLCAVRLSLLEIAVVLNVIVSYITLNNLGGFCVLMALTASAFCLPSKKRLYAELKIQQPDAE</sequence>
<feature type="transmembrane region" description="Helical" evidence="1">
    <location>
        <begin position="12"/>
        <end position="29"/>
    </location>
</feature>
<accession>A0A5J4S797</accession>
<keyword evidence="1" id="KW-0812">Transmembrane</keyword>
<feature type="transmembrane region" description="Helical" evidence="1">
    <location>
        <begin position="89"/>
        <end position="112"/>
    </location>
</feature>
<proteinExistence type="predicted"/>
<dbReference type="EMBL" id="SNRY01000407">
    <property type="protein sequence ID" value="KAA6341171.1"/>
    <property type="molecule type" value="Genomic_DNA"/>
</dbReference>